<dbReference type="GO" id="GO:0050839">
    <property type="term" value="F:cell adhesion molecule binding"/>
    <property type="evidence" value="ECO:0007669"/>
    <property type="project" value="TreeGrafter"/>
</dbReference>
<dbReference type="GO" id="GO:0030198">
    <property type="term" value="P:extracellular matrix organization"/>
    <property type="evidence" value="ECO:0007669"/>
    <property type="project" value="TreeGrafter"/>
</dbReference>
<dbReference type="SUPFAM" id="SSF82153">
    <property type="entry name" value="FAS1 domain"/>
    <property type="match status" value="2"/>
</dbReference>
<dbReference type="SMART" id="SM00554">
    <property type="entry name" value="FAS1"/>
    <property type="match status" value="2"/>
</dbReference>
<feature type="domain" description="FAS1" evidence="1">
    <location>
        <begin position="1"/>
        <end position="166"/>
    </location>
</feature>
<dbReference type="EMBL" id="QDEB01043806">
    <property type="protein sequence ID" value="RZC38380.1"/>
    <property type="molecule type" value="Genomic_DNA"/>
</dbReference>
<sequence length="343" mass="39050">MIDRVLDPMVYTSSYPNPTAYTFLSHHYKWKIGSRNVMNFLHKVQLHGKDDLYRKGGGHTFFVPIDHKTDDYKWENIDGYIIEGHVVPNMVLFTRPTQRNFIFETAANGDYIYIVLSLVTSGGKDFVKSHTILGNSNHKKGEVLSEIVKANIPVANGVVHLIKQPLAVFDRELKPFPYLPVFYKVASDPNLSHTFNIGRRNRMNKIFKNESALYTFFVPTNRAWRNYLNYTHHEQGQILKRHVVVSDSRLSMAKLAILSKNGGGEATLNTLDGTIKLTVTQKNGTYSMTWNNRSIELSRPDYECSNGVVHVLDDVLADVRTSSDTSHDSERVSFWGALKNLVL</sequence>
<dbReference type="Pfam" id="PF02469">
    <property type="entry name" value="Fasciclin"/>
    <property type="match status" value="1"/>
</dbReference>
<keyword evidence="3" id="KW-1185">Reference proteome</keyword>
<comment type="caution">
    <text evidence="2">The sequence shown here is derived from an EMBL/GenBank/DDBJ whole genome shotgun (WGS) entry which is preliminary data.</text>
</comment>
<accession>A0A482VZY7</accession>
<dbReference type="Proteomes" id="UP000292052">
    <property type="component" value="Unassembled WGS sequence"/>
</dbReference>
<feature type="domain" description="FAS1" evidence="1">
    <location>
        <begin position="178"/>
        <end position="316"/>
    </location>
</feature>
<dbReference type="GO" id="GO:0005615">
    <property type="term" value="C:extracellular space"/>
    <property type="evidence" value="ECO:0007669"/>
    <property type="project" value="TreeGrafter"/>
</dbReference>
<evidence type="ECO:0000313" key="3">
    <source>
        <dbReference type="Proteomes" id="UP000292052"/>
    </source>
</evidence>
<evidence type="ECO:0000313" key="2">
    <source>
        <dbReference type="EMBL" id="RZC38380.1"/>
    </source>
</evidence>
<dbReference type="Gene3D" id="2.30.180.10">
    <property type="entry name" value="FAS1 domain"/>
    <property type="match status" value="2"/>
</dbReference>
<dbReference type="PANTHER" id="PTHR10900:SF80">
    <property type="entry name" value="FASCICLIN-1"/>
    <property type="match status" value="1"/>
</dbReference>
<protein>
    <submittedName>
        <fullName evidence="2">Fasciclin domain containing protein</fullName>
    </submittedName>
</protein>
<dbReference type="GO" id="GO:0031012">
    <property type="term" value="C:extracellular matrix"/>
    <property type="evidence" value="ECO:0007669"/>
    <property type="project" value="TreeGrafter"/>
</dbReference>
<dbReference type="GO" id="GO:0007155">
    <property type="term" value="P:cell adhesion"/>
    <property type="evidence" value="ECO:0007669"/>
    <property type="project" value="TreeGrafter"/>
</dbReference>
<dbReference type="InterPro" id="IPR050904">
    <property type="entry name" value="Adhesion/Biosynth-related"/>
</dbReference>
<dbReference type="OrthoDB" id="7700931at2759"/>
<dbReference type="STRING" id="1661398.A0A482VZY7"/>
<gene>
    <name evidence="2" type="ORF">BDFB_004563</name>
</gene>
<organism evidence="2 3">
    <name type="scientific">Asbolus verrucosus</name>
    <name type="common">Desert ironclad beetle</name>
    <dbReference type="NCBI Taxonomy" id="1661398"/>
    <lineage>
        <taxon>Eukaryota</taxon>
        <taxon>Metazoa</taxon>
        <taxon>Ecdysozoa</taxon>
        <taxon>Arthropoda</taxon>
        <taxon>Hexapoda</taxon>
        <taxon>Insecta</taxon>
        <taxon>Pterygota</taxon>
        <taxon>Neoptera</taxon>
        <taxon>Endopterygota</taxon>
        <taxon>Coleoptera</taxon>
        <taxon>Polyphaga</taxon>
        <taxon>Cucujiformia</taxon>
        <taxon>Tenebrionidae</taxon>
        <taxon>Pimeliinae</taxon>
        <taxon>Asbolus</taxon>
    </lineage>
</organism>
<dbReference type="PANTHER" id="PTHR10900">
    <property type="entry name" value="PERIOSTIN-RELATED"/>
    <property type="match status" value="1"/>
</dbReference>
<reference evidence="2 3" key="1">
    <citation type="submission" date="2017-03" db="EMBL/GenBank/DDBJ databases">
        <title>Genome of the blue death feigning beetle - Asbolus verrucosus.</title>
        <authorList>
            <person name="Rider S.D."/>
        </authorList>
    </citation>
    <scope>NUCLEOTIDE SEQUENCE [LARGE SCALE GENOMIC DNA]</scope>
    <source>
        <strain evidence="2">Butters</strain>
        <tissue evidence="2">Head and leg muscle</tissue>
    </source>
</reference>
<dbReference type="InterPro" id="IPR000782">
    <property type="entry name" value="FAS1_domain"/>
</dbReference>
<dbReference type="PROSITE" id="PS50213">
    <property type="entry name" value="FAS1"/>
    <property type="match status" value="2"/>
</dbReference>
<proteinExistence type="predicted"/>
<dbReference type="AlphaFoldDB" id="A0A482VZY7"/>
<evidence type="ECO:0000259" key="1">
    <source>
        <dbReference type="PROSITE" id="PS50213"/>
    </source>
</evidence>
<dbReference type="InterPro" id="IPR036378">
    <property type="entry name" value="FAS1_dom_sf"/>
</dbReference>
<name>A0A482VZY7_ASBVE</name>